<proteinExistence type="predicted"/>
<dbReference type="SUPFAM" id="SSF55298">
    <property type="entry name" value="YjgF-like"/>
    <property type="match status" value="1"/>
</dbReference>
<dbReference type="Pfam" id="PF01042">
    <property type="entry name" value="Ribonuc_L-PSP"/>
    <property type="match status" value="1"/>
</dbReference>
<gene>
    <name evidence="1" type="ORF">niasHS_014069</name>
</gene>
<dbReference type="CDD" id="cd00448">
    <property type="entry name" value="YjgF_YER057c_UK114_family"/>
    <property type="match status" value="1"/>
</dbReference>
<dbReference type="InterPro" id="IPR006175">
    <property type="entry name" value="YjgF/YER057c/UK114"/>
</dbReference>
<comment type="caution">
    <text evidence="1">The sequence shown here is derived from an EMBL/GenBank/DDBJ whole genome shotgun (WGS) entry which is preliminary data.</text>
</comment>
<name>A0ABD2INZ0_HETSC</name>
<protein>
    <submittedName>
        <fullName evidence="1">Uncharacterized protein</fullName>
    </submittedName>
</protein>
<accession>A0ABD2INZ0</accession>
<dbReference type="PANTHER" id="PTHR11803">
    <property type="entry name" value="2-IMINOBUTANOATE/2-IMINOPROPANOATE DEAMINASE RIDA"/>
    <property type="match status" value="1"/>
</dbReference>
<sequence length="142" mass="15874">MAAPSIRPIVLCAGYRIFLANMEDFRTVNEAFKSNFIVDSCPARSICQLMVKGGTSTSVFDSDHEACRFINCNIMVANMDNFLDVNETFKDFVTPDTYPVRSFFQVFKLPKNALVMIDAVATVSFGEEYAETANLRNITSVN</sequence>
<organism evidence="1 2">
    <name type="scientific">Heterodera schachtii</name>
    <name type="common">Sugarbeet cyst nematode worm</name>
    <name type="synonym">Tylenchus schachtii</name>
    <dbReference type="NCBI Taxonomy" id="97005"/>
    <lineage>
        <taxon>Eukaryota</taxon>
        <taxon>Metazoa</taxon>
        <taxon>Ecdysozoa</taxon>
        <taxon>Nematoda</taxon>
        <taxon>Chromadorea</taxon>
        <taxon>Rhabditida</taxon>
        <taxon>Tylenchina</taxon>
        <taxon>Tylenchomorpha</taxon>
        <taxon>Tylenchoidea</taxon>
        <taxon>Heteroderidae</taxon>
        <taxon>Heteroderinae</taxon>
        <taxon>Heterodera</taxon>
    </lineage>
</organism>
<dbReference type="PANTHER" id="PTHR11803:SF39">
    <property type="entry name" value="2-IMINOBUTANOATE_2-IMINOPROPANOATE DEAMINASE"/>
    <property type="match status" value="1"/>
</dbReference>
<dbReference type="InterPro" id="IPR035959">
    <property type="entry name" value="RutC-like_sf"/>
</dbReference>
<keyword evidence="2" id="KW-1185">Reference proteome</keyword>
<evidence type="ECO:0000313" key="2">
    <source>
        <dbReference type="Proteomes" id="UP001620645"/>
    </source>
</evidence>
<dbReference type="Gene3D" id="3.30.1330.40">
    <property type="entry name" value="RutC-like"/>
    <property type="match status" value="1"/>
</dbReference>
<reference evidence="1 2" key="1">
    <citation type="submission" date="2024-10" db="EMBL/GenBank/DDBJ databases">
        <authorList>
            <person name="Kim D."/>
        </authorList>
    </citation>
    <scope>NUCLEOTIDE SEQUENCE [LARGE SCALE GENOMIC DNA]</scope>
    <source>
        <strain evidence="1">Taebaek</strain>
    </source>
</reference>
<dbReference type="Proteomes" id="UP001620645">
    <property type="component" value="Unassembled WGS sequence"/>
</dbReference>
<dbReference type="EMBL" id="JBICCN010000300">
    <property type="protein sequence ID" value="KAL3079787.1"/>
    <property type="molecule type" value="Genomic_DNA"/>
</dbReference>
<dbReference type="AlphaFoldDB" id="A0ABD2INZ0"/>
<evidence type="ECO:0000313" key="1">
    <source>
        <dbReference type="EMBL" id="KAL3079787.1"/>
    </source>
</evidence>